<reference evidence="1" key="1">
    <citation type="submission" date="2022-12" db="EMBL/GenBank/DDBJ databases">
        <title>Genome assemblies of Blomia tropicalis.</title>
        <authorList>
            <person name="Cui Y."/>
        </authorList>
    </citation>
    <scope>NUCLEOTIDE SEQUENCE</scope>
    <source>
        <tissue evidence="1">Adult mites</tissue>
    </source>
</reference>
<dbReference type="EMBL" id="JAPWDV010000003">
    <property type="protein sequence ID" value="KAJ6216483.1"/>
    <property type="molecule type" value="Genomic_DNA"/>
</dbReference>
<gene>
    <name evidence="1" type="ORF">RDWZM_007640</name>
</gene>
<evidence type="ECO:0000313" key="2">
    <source>
        <dbReference type="Proteomes" id="UP001142055"/>
    </source>
</evidence>
<keyword evidence="2" id="KW-1185">Reference proteome</keyword>
<evidence type="ECO:0000313" key="1">
    <source>
        <dbReference type="EMBL" id="KAJ6216483.1"/>
    </source>
</evidence>
<name>A0A9Q0LXT9_BLOTA</name>
<organism evidence="1 2">
    <name type="scientific">Blomia tropicalis</name>
    <name type="common">Mite</name>
    <dbReference type="NCBI Taxonomy" id="40697"/>
    <lineage>
        <taxon>Eukaryota</taxon>
        <taxon>Metazoa</taxon>
        <taxon>Ecdysozoa</taxon>
        <taxon>Arthropoda</taxon>
        <taxon>Chelicerata</taxon>
        <taxon>Arachnida</taxon>
        <taxon>Acari</taxon>
        <taxon>Acariformes</taxon>
        <taxon>Sarcoptiformes</taxon>
        <taxon>Astigmata</taxon>
        <taxon>Glycyphagoidea</taxon>
        <taxon>Echimyopodidae</taxon>
        <taxon>Blomia</taxon>
    </lineage>
</organism>
<accession>A0A9Q0LXT9</accession>
<protein>
    <submittedName>
        <fullName evidence="1">Uncharacterized protein</fullName>
    </submittedName>
</protein>
<proteinExistence type="predicted"/>
<dbReference type="AlphaFoldDB" id="A0A9Q0LXT9"/>
<comment type="caution">
    <text evidence="1">The sequence shown here is derived from an EMBL/GenBank/DDBJ whole genome shotgun (WGS) entry which is preliminary data.</text>
</comment>
<dbReference type="Proteomes" id="UP001142055">
    <property type="component" value="Chromosome 3"/>
</dbReference>
<sequence length="199" mass="22918">MSSSPSEVFDMVLEQVIELSIKVKDGIPHFKNGESNLDLNIRMIHTLLCHMNALNPSQSAWIWKCLDLVNISNSQQAANELLIGYLYEVEKLCTQTNQLIDMCMQQMYSNSNTITIATIHQWKSTLLDHNATLRMVSLVLIDIIDRFIIPVVHRTESTIIMLQTHLITTYSNTQTVMKDAELMQDTLSWYSMIQQYNSY</sequence>